<feature type="domain" description="UspA" evidence="1">
    <location>
        <begin position="4"/>
        <end position="46"/>
    </location>
</feature>
<proteinExistence type="predicted"/>
<dbReference type="Proteomes" id="UP000290172">
    <property type="component" value="Unassembled WGS sequence"/>
</dbReference>
<evidence type="ECO:0000259" key="1">
    <source>
        <dbReference type="Pfam" id="PF00582"/>
    </source>
</evidence>
<evidence type="ECO:0000313" key="3">
    <source>
        <dbReference type="Proteomes" id="UP000290172"/>
    </source>
</evidence>
<dbReference type="AlphaFoldDB" id="A0A4Q0Y4J1"/>
<sequence>MKGFENIVVGLDISKHSTYVLQKAFTLAKENSSKVTIVHAIDKGWFSELFSASNFEE</sequence>
<dbReference type="Gene3D" id="3.40.50.620">
    <property type="entry name" value="HUPs"/>
    <property type="match status" value="1"/>
</dbReference>
<dbReference type="CDD" id="cd00293">
    <property type="entry name" value="USP-like"/>
    <property type="match status" value="1"/>
</dbReference>
<comment type="caution">
    <text evidence="2">The sequence shown here is derived from an EMBL/GenBank/DDBJ whole genome shotgun (WGS) entry which is preliminary data.</text>
</comment>
<dbReference type="InterPro" id="IPR014729">
    <property type="entry name" value="Rossmann-like_a/b/a_fold"/>
</dbReference>
<dbReference type="Pfam" id="PF00582">
    <property type="entry name" value="Usp"/>
    <property type="match status" value="1"/>
</dbReference>
<dbReference type="SUPFAM" id="SSF52402">
    <property type="entry name" value="Adenine nucleotide alpha hydrolases-like"/>
    <property type="match status" value="1"/>
</dbReference>
<gene>
    <name evidence="2" type="ORF">CRV08_15945</name>
</gene>
<feature type="non-terminal residue" evidence="2">
    <location>
        <position position="57"/>
    </location>
</feature>
<dbReference type="EMBL" id="PDKJ01000073">
    <property type="protein sequence ID" value="RXJ63211.1"/>
    <property type="molecule type" value="Genomic_DNA"/>
</dbReference>
<dbReference type="InterPro" id="IPR006016">
    <property type="entry name" value="UspA"/>
</dbReference>
<dbReference type="RefSeq" id="WP_164970336.1">
    <property type="nucleotide sequence ID" value="NZ_PDKJ01000073.1"/>
</dbReference>
<evidence type="ECO:0000313" key="2">
    <source>
        <dbReference type="EMBL" id="RXJ63211.1"/>
    </source>
</evidence>
<name>A0A4Q0Y4J1_9BACT</name>
<accession>A0A4Q0Y4J1</accession>
<protein>
    <submittedName>
        <fullName evidence="2">Universal stress protein</fullName>
    </submittedName>
</protein>
<reference evidence="2 3" key="1">
    <citation type="submission" date="2017-10" db="EMBL/GenBank/DDBJ databases">
        <title>Genomics of the genus Arcobacter.</title>
        <authorList>
            <person name="Perez-Cataluna A."/>
            <person name="Figueras M.J."/>
        </authorList>
    </citation>
    <scope>NUCLEOTIDE SEQUENCE [LARGE SCALE GENOMIC DNA]</scope>
    <source>
        <strain evidence="2 3">CECT 8993</strain>
    </source>
</reference>
<organism evidence="2 3">
    <name type="scientific">Halarcobacter ebronensis</name>
    <dbReference type="NCBI Taxonomy" id="1462615"/>
    <lineage>
        <taxon>Bacteria</taxon>
        <taxon>Pseudomonadati</taxon>
        <taxon>Campylobacterota</taxon>
        <taxon>Epsilonproteobacteria</taxon>
        <taxon>Campylobacterales</taxon>
        <taxon>Arcobacteraceae</taxon>
        <taxon>Halarcobacter</taxon>
    </lineage>
</organism>